<dbReference type="EMBL" id="AOLO01000015">
    <property type="protein sequence ID" value="ELZ97287.1"/>
    <property type="molecule type" value="Genomic_DNA"/>
</dbReference>
<reference evidence="4 8" key="2">
    <citation type="journal article" date="2012" name="J. Bacteriol.">
        <title>Complete genome sequence of the metabolically versatile halophilic archaeon Haloferax mediterranei, a poly(3-hydroxybutyrate-co-3-hydroxyvalerate) producer.</title>
        <authorList>
            <person name="Han J."/>
            <person name="Zhang F."/>
            <person name="Hou J."/>
            <person name="Liu X."/>
            <person name="Li M."/>
            <person name="Liu H."/>
            <person name="Cai L."/>
            <person name="Zhang B."/>
            <person name="Chen Y."/>
            <person name="Zhou J."/>
            <person name="Hu S."/>
            <person name="Xiang H."/>
        </authorList>
    </citation>
    <scope>NUCLEOTIDE SEQUENCE [LARGE SCALE GENOMIC DNA]</scope>
    <source>
        <strain evidence="8">ATCC 33500 / DSM 1411 / JCM 8866 / NBRC 14739 / NCIMB 2177 / R-4</strain>
        <strain evidence="4">CGMCC 1.2087</strain>
        <plasmid evidence="8">pHM500</plasmid>
    </source>
</reference>
<reference evidence="7 11" key="6">
    <citation type="submission" date="2019-04" db="EMBL/GenBank/DDBJ databases">
        <title>Methylomes of two halophilic Archaea, Haloarcula marismortui and Haloferax mediterranei.</title>
        <authorList>
            <person name="DasSarma S."/>
            <person name="DasSarma P."/>
            <person name="DasSarma S."/>
            <person name="Fomenkov A."/>
            <person name="Vincze T."/>
            <person name="Anton B.P."/>
            <person name="Roberts R.J."/>
        </authorList>
    </citation>
    <scope>NUCLEOTIDE SEQUENCE [LARGE SCALE GENOMIC DNA]</scope>
    <source>
        <strain evidence="7">ATCC 33500</strain>
        <strain evidence="11">ATCC 33500 / DSM 1411 / JCM 8866 / NBRC 14739 / NCIMB 2177 / R-4</strain>
        <plasmid evidence="7 11">pHME505</plasmid>
    </source>
</reference>
<evidence type="ECO:0000313" key="5">
    <source>
        <dbReference type="EMBL" id="AHZ24535.1"/>
    </source>
</evidence>
<keyword evidence="2" id="KW-0812">Transmembrane</keyword>
<dbReference type="PATRIC" id="fig|523841.21.peg.3659"/>
<accession>I3RAY2</accession>
<evidence type="ECO:0000313" key="8">
    <source>
        <dbReference type="Proteomes" id="UP000006469"/>
    </source>
</evidence>
<dbReference type="EMBL" id="CP039140">
    <property type="protein sequence ID" value="QCQ76931.1"/>
    <property type="molecule type" value="Genomic_DNA"/>
</dbReference>
<sequence length="631" mass="67839">MILNVLKRRVFDTETDTDATTEERRYQIRATVPPPSGGGGDQKGNRRGGSRRSTNRRDDRAQSEVMGIALLIGIIVLAGTMLVIFGAAAVSEQEGTVATSQAERGFEQLDTRTSRVALGDASSQQVDLGFVDNVGHAYSNDEGWIRVTNHPADGNETEVTNTSLGTVFYQRDETTVAYQGGGVWRSDGEGSAMLSRPEFHYNDGTLTLPIVSVDGDSGLTDRVHITKNGTSVRKFPDSSRGLTNRLESGTTNVTVQSDYYEAWGQYFEENTRGVVTYNHSAEQVTVTFFALPDIRKFDVGIIATSDTGELSVEGTGAYIDSYDSSQGDYASTNSADGSIRSAGNVFTSGDALIDGDVAAGGVVDLDGNSNISGDVEWTKEPEPDATEKTKIDGNVTRIDGVDSVSPIDDFVEAYAERVRTDADNDETPHITNNELSISNSPAEIGTGDYYLHNMNLDDETLILNTTEGDVRIVVRDWAKLESGNLTVVGNGTVHLVVQSQNETTVNPTGLGSRDVNLHVGKKSDVHVPGEDANRLVLFAPRDFRATVAGSNSHRASFDGVIFAPAGSDGPGYVYVKQAHVYGLVMTGNLTAGQYGAIHYDRGLEDTLTGGSPLSELEYLHVAVHRTHIRSA</sequence>
<feature type="compositionally biased region" description="Basic residues" evidence="1">
    <location>
        <begin position="45"/>
        <end position="54"/>
    </location>
</feature>
<proteinExistence type="predicted"/>
<geneLocation type="plasmid" evidence="4 8">
    <name>pHM500</name>
</geneLocation>
<dbReference type="Pfam" id="PF23981">
    <property type="entry name" value="DUF7305"/>
    <property type="match status" value="1"/>
</dbReference>
<dbReference type="HOGENOM" id="CLU_029417_0_0_2"/>
<dbReference type="Pfam" id="PF23960">
    <property type="entry name" value="DUF7289"/>
    <property type="match status" value="1"/>
</dbReference>
<keyword evidence="2" id="KW-1133">Transmembrane helix</keyword>
<evidence type="ECO:0000256" key="2">
    <source>
        <dbReference type="SAM" id="Phobius"/>
    </source>
</evidence>
<dbReference type="KEGG" id="hme:HFX_6269"/>
<reference evidence="5 10" key="4">
    <citation type="submission" date="2014-04" db="EMBL/GenBank/DDBJ databases">
        <title>Transcriptional profiles of Haloferax mediterranei on the basis of nitrogen availability.</title>
        <authorList>
            <person name="Bautista V."/>
        </authorList>
    </citation>
    <scope>NUCLEOTIDE SEQUENCE [LARGE SCALE GENOMIC DNA]</scope>
    <source>
        <strain evidence="5">ATCC 33500</strain>
        <strain evidence="10">ATCC 33500 / DSM 1411 / JCM 8866 / NBRC 14739 / NCIMB 2177 / R-4</strain>
        <plasmid evidence="5">HMPLAS1</plasmid>
        <plasmid evidence="10">Plasmid HMPLAS1</plasmid>
    </source>
</reference>
<reference evidence="4" key="5">
    <citation type="submission" date="2014-05" db="EMBL/GenBank/DDBJ databases">
        <authorList>
            <person name="Wang L."/>
            <person name="Yang H."/>
            <person name="Xiang H."/>
        </authorList>
    </citation>
    <scope>NUCLEOTIDE SEQUENCE</scope>
    <source>
        <strain evidence="4">CGMCC 1.2087</strain>
        <plasmid evidence="4">pHM500</plasmid>
    </source>
</reference>
<reference evidence="6 9" key="3">
    <citation type="journal article" date="2014" name="PLoS Genet.">
        <title>Phylogenetically driven sequencing of extremely halophilic archaea reveals strategies for static and dynamic osmo-response.</title>
        <authorList>
            <person name="Becker E.A."/>
            <person name="Seitzer P.M."/>
            <person name="Tritt A."/>
            <person name="Larsen D."/>
            <person name="Krusor M."/>
            <person name="Yao A.I."/>
            <person name="Wu D."/>
            <person name="Madern D."/>
            <person name="Eisen J.A."/>
            <person name="Darling A.E."/>
            <person name="Facciotti M.T."/>
        </authorList>
    </citation>
    <scope>NUCLEOTIDE SEQUENCE [LARGE SCALE GENOMIC DNA]</scope>
    <source>
        <strain evidence="6">ATCC 33500</strain>
        <strain evidence="9">ATCC 33500 / DSM 1411 / JCM 8866 / NBRC 14739 / NCIMB 2177 / R-4</strain>
    </source>
</reference>
<evidence type="ECO:0000313" key="6">
    <source>
        <dbReference type="EMBL" id="ELZ97287.1"/>
    </source>
</evidence>
<geneLocation type="plasmid" evidence="5 10">
    <name>HMPLAS1</name>
</geneLocation>
<dbReference type="GeneID" id="40158063"/>
<evidence type="ECO:0000256" key="1">
    <source>
        <dbReference type="SAM" id="MobiDB-lite"/>
    </source>
</evidence>
<name>I3RAY2_HALMT</name>
<dbReference type="EMBL" id="CP001871">
    <property type="protein sequence ID" value="AFK21392.1"/>
    <property type="molecule type" value="Genomic_DNA"/>
</dbReference>
<dbReference type="Proteomes" id="UP000006469">
    <property type="component" value="Plasmid pHM500"/>
</dbReference>
<dbReference type="InterPro" id="IPR055713">
    <property type="entry name" value="DUF7289"/>
</dbReference>
<gene>
    <name evidence="4" type="ordered locus">HFX_6269</name>
    <name evidence="5" type="ORF">BM92_16640</name>
    <name evidence="6" type="ORF">C439_18233</name>
    <name evidence="7" type="ORF">E6P09_16560</name>
</gene>
<protein>
    <recommendedName>
        <fullName evidence="3">DUF7305 domain-containing protein</fullName>
    </recommendedName>
</protein>
<dbReference type="Proteomes" id="UP000027075">
    <property type="component" value="Plasmid HMPLAS1"/>
</dbReference>
<evidence type="ECO:0000313" key="7">
    <source>
        <dbReference type="EMBL" id="QCQ76931.1"/>
    </source>
</evidence>
<evidence type="ECO:0000313" key="9">
    <source>
        <dbReference type="Proteomes" id="UP000011603"/>
    </source>
</evidence>
<keyword evidence="4" id="KW-0614">Plasmid</keyword>
<keyword evidence="9" id="KW-1185">Reference proteome</keyword>
<organism evidence="4 8">
    <name type="scientific">Haloferax mediterranei (strain ATCC 33500 / DSM 1411 / JCM 8866 / NBRC 14739 / NCIMB 2177 / R-4)</name>
    <name type="common">Halobacterium mediterranei</name>
    <dbReference type="NCBI Taxonomy" id="523841"/>
    <lineage>
        <taxon>Archaea</taxon>
        <taxon>Methanobacteriati</taxon>
        <taxon>Methanobacteriota</taxon>
        <taxon>Stenosarchaea group</taxon>
        <taxon>Halobacteria</taxon>
        <taxon>Halobacteriales</taxon>
        <taxon>Haloferacaceae</taxon>
        <taxon>Haloferax</taxon>
    </lineage>
</organism>
<feature type="domain" description="DUF7305" evidence="3">
    <location>
        <begin position="393"/>
        <end position="605"/>
    </location>
</feature>
<dbReference type="AlphaFoldDB" id="I3RAY2"/>
<dbReference type="EMBL" id="CP007554">
    <property type="protein sequence ID" value="AHZ24535.1"/>
    <property type="molecule type" value="Genomic_DNA"/>
</dbReference>
<geneLocation type="plasmid" evidence="7 11">
    <name>pHME505</name>
</geneLocation>
<feature type="region of interest" description="Disordered" evidence="1">
    <location>
        <begin position="16"/>
        <end position="60"/>
    </location>
</feature>
<evidence type="ECO:0000259" key="3">
    <source>
        <dbReference type="Pfam" id="PF23981"/>
    </source>
</evidence>
<dbReference type="Proteomes" id="UP000011603">
    <property type="component" value="Unassembled WGS sequence"/>
</dbReference>
<reference evidence="4" key="1">
    <citation type="journal article" date="2012" name="Appl. Environ. Microbiol.">
        <title>Identification of the haloarchaeal phasin (PhaP) that functions in polyhydroxyalkanoate accumulation and granule formation in Haloferax mediterranei.</title>
        <authorList>
            <person name="Cai S."/>
            <person name="Cai L."/>
            <person name="Liu H."/>
            <person name="Liu X."/>
            <person name="Han J."/>
            <person name="Zhou J."/>
            <person name="Xiang H."/>
        </authorList>
    </citation>
    <scope>NUCLEOTIDE SEQUENCE</scope>
    <source>
        <strain evidence="4">CGMCC 1.2087</strain>
    </source>
</reference>
<evidence type="ECO:0000313" key="10">
    <source>
        <dbReference type="Proteomes" id="UP000027075"/>
    </source>
</evidence>
<dbReference type="OrthoDB" id="148042at2157"/>
<evidence type="ECO:0000313" key="11">
    <source>
        <dbReference type="Proteomes" id="UP000299011"/>
    </source>
</evidence>
<feature type="transmembrane region" description="Helical" evidence="2">
    <location>
        <begin position="65"/>
        <end position="90"/>
    </location>
</feature>
<dbReference type="Proteomes" id="UP000299011">
    <property type="component" value="Plasmid pHME505"/>
</dbReference>
<keyword evidence="2" id="KW-0472">Membrane</keyword>
<evidence type="ECO:0000313" key="4">
    <source>
        <dbReference type="EMBL" id="AFK21392.1"/>
    </source>
</evidence>
<dbReference type="RefSeq" id="WP_004060853.1">
    <property type="nucleotide sequence ID" value="NC_017944.1"/>
</dbReference>
<dbReference type="InterPro" id="IPR055729">
    <property type="entry name" value="DUF7305"/>
</dbReference>